<keyword evidence="3" id="KW-1185">Reference proteome</keyword>
<feature type="compositionally biased region" description="Basic and acidic residues" evidence="1">
    <location>
        <begin position="23"/>
        <end position="32"/>
    </location>
</feature>
<dbReference type="EMBL" id="JANPWB010000013">
    <property type="protein sequence ID" value="KAJ1110537.1"/>
    <property type="molecule type" value="Genomic_DNA"/>
</dbReference>
<sequence length="81" mass="8697">MTVAGGGEMIGWSRPFEATFYTGDERVPESPRRPRRTCRVQRRRAGAPCPAALSASEYKEASGAGRSDLGGAPRLCAARDI</sequence>
<evidence type="ECO:0000256" key="1">
    <source>
        <dbReference type="SAM" id="MobiDB-lite"/>
    </source>
</evidence>
<gene>
    <name evidence="2" type="ORF">NDU88_007888</name>
</gene>
<accession>A0AAV7N7L1</accession>
<dbReference type="Proteomes" id="UP001066276">
    <property type="component" value="Chromosome 9"/>
</dbReference>
<protein>
    <submittedName>
        <fullName evidence="2">Uncharacterized protein</fullName>
    </submittedName>
</protein>
<comment type="caution">
    <text evidence="2">The sequence shown here is derived from an EMBL/GenBank/DDBJ whole genome shotgun (WGS) entry which is preliminary data.</text>
</comment>
<dbReference type="AlphaFoldDB" id="A0AAV7N7L1"/>
<feature type="region of interest" description="Disordered" evidence="1">
    <location>
        <begin position="23"/>
        <end position="65"/>
    </location>
</feature>
<evidence type="ECO:0000313" key="2">
    <source>
        <dbReference type="EMBL" id="KAJ1110537.1"/>
    </source>
</evidence>
<proteinExistence type="predicted"/>
<name>A0AAV7N7L1_PLEWA</name>
<evidence type="ECO:0000313" key="3">
    <source>
        <dbReference type="Proteomes" id="UP001066276"/>
    </source>
</evidence>
<reference evidence="2" key="1">
    <citation type="journal article" date="2022" name="bioRxiv">
        <title>Sequencing and chromosome-scale assembly of the giantPleurodeles waltlgenome.</title>
        <authorList>
            <person name="Brown T."/>
            <person name="Elewa A."/>
            <person name="Iarovenko S."/>
            <person name="Subramanian E."/>
            <person name="Araus A.J."/>
            <person name="Petzold A."/>
            <person name="Susuki M."/>
            <person name="Suzuki K.-i.T."/>
            <person name="Hayashi T."/>
            <person name="Toyoda A."/>
            <person name="Oliveira C."/>
            <person name="Osipova E."/>
            <person name="Leigh N.D."/>
            <person name="Simon A."/>
            <person name="Yun M.H."/>
        </authorList>
    </citation>
    <scope>NUCLEOTIDE SEQUENCE</scope>
    <source>
        <strain evidence="2">20211129_DDA</strain>
        <tissue evidence="2">Liver</tissue>
    </source>
</reference>
<feature type="compositionally biased region" description="Basic residues" evidence="1">
    <location>
        <begin position="33"/>
        <end position="45"/>
    </location>
</feature>
<organism evidence="2 3">
    <name type="scientific">Pleurodeles waltl</name>
    <name type="common">Iberian ribbed newt</name>
    <dbReference type="NCBI Taxonomy" id="8319"/>
    <lineage>
        <taxon>Eukaryota</taxon>
        <taxon>Metazoa</taxon>
        <taxon>Chordata</taxon>
        <taxon>Craniata</taxon>
        <taxon>Vertebrata</taxon>
        <taxon>Euteleostomi</taxon>
        <taxon>Amphibia</taxon>
        <taxon>Batrachia</taxon>
        <taxon>Caudata</taxon>
        <taxon>Salamandroidea</taxon>
        <taxon>Salamandridae</taxon>
        <taxon>Pleurodelinae</taxon>
        <taxon>Pleurodeles</taxon>
    </lineage>
</organism>